<dbReference type="InterPro" id="IPR018060">
    <property type="entry name" value="HTH_AraC"/>
</dbReference>
<comment type="caution">
    <text evidence="5">The sequence shown here is derived from an EMBL/GenBank/DDBJ whole genome shotgun (WGS) entry which is preliminary data.</text>
</comment>
<dbReference type="RefSeq" id="WP_105726877.1">
    <property type="nucleotide sequence ID" value="NZ_PVBS01000002.1"/>
</dbReference>
<dbReference type="GO" id="GO:0043565">
    <property type="term" value="F:sequence-specific DNA binding"/>
    <property type="evidence" value="ECO:0007669"/>
    <property type="project" value="InterPro"/>
</dbReference>
<dbReference type="GO" id="GO:0003700">
    <property type="term" value="F:DNA-binding transcription factor activity"/>
    <property type="evidence" value="ECO:0007669"/>
    <property type="project" value="InterPro"/>
</dbReference>
<keyword evidence="3" id="KW-0804">Transcription</keyword>
<evidence type="ECO:0000259" key="4">
    <source>
        <dbReference type="PROSITE" id="PS01124"/>
    </source>
</evidence>
<dbReference type="PANTHER" id="PTHR47893:SF1">
    <property type="entry name" value="REGULATORY PROTEIN PCHR"/>
    <property type="match status" value="1"/>
</dbReference>
<dbReference type="InterPro" id="IPR018062">
    <property type="entry name" value="HTH_AraC-typ_CS"/>
</dbReference>
<protein>
    <recommendedName>
        <fullName evidence="4">HTH araC/xylS-type domain-containing protein</fullName>
    </recommendedName>
</protein>
<dbReference type="Proteomes" id="UP000238642">
    <property type="component" value="Unassembled WGS sequence"/>
</dbReference>
<dbReference type="SMART" id="SM00342">
    <property type="entry name" value="HTH_ARAC"/>
    <property type="match status" value="1"/>
</dbReference>
<dbReference type="Pfam" id="PF12833">
    <property type="entry name" value="HTH_18"/>
    <property type="match status" value="1"/>
</dbReference>
<gene>
    <name evidence="5" type="ORF">C5749_14615</name>
</gene>
<dbReference type="OrthoDB" id="799767at2"/>
<dbReference type="InterPro" id="IPR053142">
    <property type="entry name" value="PchR_regulatory_protein"/>
</dbReference>
<sequence length="329" mass="37248">MEVSVQSLSPSGINVINGFAEEVDYLDIVEIDRVNIADGVVDRNKILSMSDICITHLNIDAQQPIDFAIQTDKPAIEMNFSISSESVYKFEDISAPISLDGNQQNIVYYPETAYENRWSAGANQEKISIMLPPAYVEKYIPRERLFSTFIKKLERDRTALLCDAALPITPRMYVLLREILDNKHCSGFKRMHIESKVIELLMLQLEQYEILHKRNGSFKVDKKTFEKMQAAKNIIECNLASPCSIIDLAGKVGTNEYHLKKAFKKVFGTTVYGYLTEMRMQEAKRLLLAGDLNVSEVALIMGYNDSTNFTAAFKKHYGFTPGKIKSKTG</sequence>
<accession>A0A2S9JNJ0</accession>
<reference evidence="5 6" key="1">
    <citation type="submission" date="2018-02" db="EMBL/GenBank/DDBJ databases">
        <title>The draft genome of Sphingobacterium gobiense H7.</title>
        <authorList>
            <person name="Li L."/>
            <person name="Liu L."/>
            <person name="Zhang X."/>
            <person name="Wang T."/>
            <person name="Liang L."/>
        </authorList>
    </citation>
    <scope>NUCLEOTIDE SEQUENCE [LARGE SCALE GENOMIC DNA]</scope>
    <source>
        <strain evidence="5 6">ACCC 05757</strain>
    </source>
</reference>
<dbReference type="SUPFAM" id="SSF46689">
    <property type="entry name" value="Homeodomain-like"/>
    <property type="match status" value="2"/>
</dbReference>
<dbReference type="AlphaFoldDB" id="A0A2S9JNJ0"/>
<evidence type="ECO:0000256" key="1">
    <source>
        <dbReference type="ARBA" id="ARBA00023015"/>
    </source>
</evidence>
<dbReference type="Gene3D" id="1.10.10.60">
    <property type="entry name" value="Homeodomain-like"/>
    <property type="match status" value="2"/>
</dbReference>
<evidence type="ECO:0000313" key="6">
    <source>
        <dbReference type="Proteomes" id="UP000238642"/>
    </source>
</evidence>
<evidence type="ECO:0000313" key="5">
    <source>
        <dbReference type="EMBL" id="PRD54666.1"/>
    </source>
</evidence>
<keyword evidence="2" id="KW-0238">DNA-binding</keyword>
<dbReference type="EMBL" id="PVBS01000002">
    <property type="protein sequence ID" value="PRD54666.1"/>
    <property type="molecule type" value="Genomic_DNA"/>
</dbReference>
<keyword evidence="6" id="KW-1185">Reference proteome</keyword>
<dbReference type="InterPro" id="IPR020449">
    <property type="entry name" value="Tscrpt_reg_AraC-type_HTH"/>
</dbReference>
<evidence type="ECO:0000256" key="3">
    <source>
        <dbReference type="ARBA" id="ARBA00023163"/>
    </source>
</evidence>
<organism evidence="5 6">
    <name type="scientific">Sphingobacterium gobiense</name>
    <dbReference type="NCBI Taxonomy" id="1382456"/>
    <lineage>
        <taxon>Bacteria</taxon>
        <taxon>Pseudomonadati</taxon>
        <taxon>Bacteroidota</taxon>
        <taxon>Sphingobacteriia</taxon>
        <taxon>Sphingobacteriales</taxon>
        <taxon>Sphingobacteriaceae</taxon>
        <taxon>Sphingobacterium</taxon>
    </lineage>
</organism>
<evidence type="ECO:0000256" key="2">
    <source>
        <dbReference type="ARBA" id="ARBA00023125"/>
    </source>
</evidence>
<keyword evidence="1" id="KW-0805">Transcription regulation</keyword>
<proteinExistence type="predicted"/>
<dbReference type="InterPro" id="IPR009057">
    <property type="entry name" value="Homeodomain-like_sf"/>
</dbReference>
<dbReference type="PRINTS" id="PR00032">
    <property type="entry name" value="HTHARAC"/>
</dbReference>
<dbReference type="PROSITE" id="PS01124">
    <property type="entry name" value="HTH_ARAC_FAMILY_2"/>
    <property type="match status" value="1"/>
</dbReference>
<dbReference type="PROSITE" id="PS00041">
    <property type="entry name" value="HTH_ARAC_FAMILY_1"/>
    <property type="match status" value="1"/>
</dbReference>
<dbReference type="PANTHER" id="PTHR47893">
    <property type="entry name" value="REGULATORY PROTEIN PCHR"/>
    <property type="match status" value="1"/>
</dbReference>
<feature type="domain" description="HTH araC/xylS-type" evidence="4">
    <location>
        <begin position="229"/>
        <end position="327"/>
    </location>
</feature>
<name>A0A2S9JNJ0_9SPHI</name>